<dbReference type="EMBL" id="RJKL01000002">
    <property type="protein sequence ID" value="ROP21241.1"/>
    <property type="molecule type" value="Genomic_DNA"/>
</dbReference>
<comment type="caution">
    <text evidence="1">The sequence shown here is derived from an EMBL/GenBank/DDBJ whole genome shotgun (WGS) entry which is preliminary data.</text>
</comment>
<name>A0A3N1FTC3_9ACTN</name>
<accession>A0A3N1FTC3</accession>
<organism evidence="1 2">
    <name type="scientific">Couchioplanes caeruleus</name>
    <dbReference type="NCBI Taxonomy" id="56438"/>
    <lineage>
        <taxon>Bacteria</taxon>
        <taxon>Bacillati</taxon>
        <taxon>Actinomycetota</taxon>
        <taxon>Actinomycetes</taxon>
        <taxon>Micromonosporales</taxon>
        <taxon>Micromonosporaceae</taxon>
        <taxon>Couchioplanes</taxon>
    </lineage>
</organism>
<gene>
    <name evidence="1" type="ORF">EDD30_7637</name>
</gene>
<evidence type="ECO:0000313" key="1">
    <source>
        <dbReference type="EMBL" id="ROP21241.1"/>
    </source>
</evidence>
<dbReference type="AlphaFoldDB" id="A0A3N1FTC3"/>
<dbReference type="OrthoDB" id="4570343at2"/>
<dbReference type="InterPro" id="IPR032584">
    <property type="entry name" value="DUF4913"/>
</dbReference>
<dbReference type="Proteomes" id="UP000271683">
    <property type="component" value="Unassembled WGS sequence"/>
</dbReference>
<evidence type="ECO:0000313" key="2">
    <source>
        <dbReference type="Proteomes" id="UP000271683"/>
    </source>
</evidence>
<reference evidence="1 2" key="1">
    <citation type="submission" date="2018-11" db="EMBL/GenBank/DDBJ databases">
        <title>Sequencing the genomes of 1000 actinobacteria strains.</title>
        <authorList>
            <person name="Klenk H.-P."/>
        </authorList>
    </citation>
    <scope>NUCLEOTIDE SEQUENCE [LARGE SCALE GENOMIC DNA]</scope>
    <source>
        <strain evidence="1 2">DSM 43634</strain>
    </source>
</reference>
<sequence length="174" mass="19060">MSETEHREPAGSAAIPDLSTLLDQLAGARPAVTDALPAEVDDALDGSKEPSAARPLFSDLEAFLRRYLAPVVERRLTVGAASGVNWCPEWWQHPEAISRLYALWRAWETLRAADPDTGMSIWWRDHFDPHFAVLTGEYGPFGKCSPDRGHVATTPLPLTPAPPDVLAQLPDAEL</sequence>
<protein>
    <submittedName>
        <fullName evidence="1">Uncharacterized protein DUF4913</fullName>
    </submittedName>
</protein>
<proteinExistence type="predicted"/>
<dbReference type="RefSeq" id="WP_084556266.1">
    <property type="nucleotide sequence ID" value="NZ_RJKL01000002.1"/>
</dbReference>
<dbReference type="Pfam" id="PF16259">
    <property type="entry name" value="DUF4913"/>
    <property type="match status" value="1"/>
</dbReference>